<dbReference type="GeneID" id="64661358"/>
<keyword evidence="2" id="KW-1185">Reference proteome</keyword>
<gene>
    <name evidence="1" type="ORF">F5891DRAFT_1188873</name>
</gene>
<dbReference type="Proteomes" id="UP001195769">
    <property type="component" value="Unassembled WGS sequence"/>
</dbReference>
<reference evidence="1" key="1">
    <citation type="journal article" date="2020" name="New Phytol.">
        <title>Comparative genomics reveals dynamic genome evolution in host specialist ectomycorrhizal fungi.</title>
        <authorList>
            <person name="Lofgren L.A."/>
            <person name="Nguyen N.H."/>
            <person name="Vilgalys R."/>
            <person name="Ruytinx J."/>
            <person name="Liao H.L."/>
            <person name="Branco S."/>
            <person name="Kuo A."/>
            <person name="LaButti K."/>
            <person name="Lipzen A."/>
            <person name="Andreopoulos W."/>
            <person name="Pangilinan J."/>
            <person name="Riley R."/>
            <person name="Hundley H."/>
            <person name="Na H."/>
            <person name="Barry K."/>
            <person name="Grigoriev I.V."/>
            <person name="Stajich J.E."/>
            <person name="Kennedy P.G."/>
        </authorList>
    </citation>
    <scope>NUCLEOTIDE SEQUENCE</scope>
    <source>
        <strain evidence="1">FC203</strain>
    </source>
</reference>
<comment type="caution">
    <text evidence="1">The sequence shown here is derived from an EMBL/GenBank/DDBJ whole genome shotgun (WGS) entry which is preliminary data.</text>
</comment>
<proteinExistence type="predicted"/>
<accession>A0AAD4E5M7</accession>
<dbReference type="RefSeq" id="XP_041225751.1">
    <property type="nucleotide sequence ID" value="XM_041367060.1"/>
</dbReference>
<name>A0AAD4E5M7_9AGAM</name>
<dbReference type="EMBL" id="JABBWK010000028">
    <property type="protein sequence ID" value="KAG1900175.1"/>
    <property type="molecule type" value="Genomic_DNA"/>
</dbReference>
<protein>
    <submittedName>
        <fullName evidence="1">Uncharacterized protein</fullName>
    </submittedName>
</protein>
<evidence type="ECO:0000313" key="1">
    <source>
        <dbReference type="EMBL" id="KAG1900175.1"/>
    </source>
</evidence>
<dbReference type="AlphaFoldDB" id="A0AAD4E5M7"/>
<evidence type="ECO:0000313" key="2">
    <source>
        <dbReference type="Proteomes" id="UP001195769"/>
    </source>
</evidence>
<sequence length="275" mass="30649">MEHQDWEVLCIAITNHTNDGNGDPFLGYKQAKTGCYVATSVPDFMDTLLDPWRNVIQRGRDTTLFFFGCGAIVNEPEGFGGLRASVVRYRFSSAVAFTAKHFHPPFTTHLMISFTQLILVEGFPLCEAFPNILEQSGLGMHSDVILMTATPGDDGPTVPLLCTRYSWAHSDARPWGNSLPVQCPQCGCPTPWKRTYADFSLKYIVFQCTYKGCGRVNKQEDKSPRKKYTMTYKAPPGSLLLPGRKRGAAWLEIPLAKFPEPDLDAVTDILDTETV</sequence>
<organism evidence="1 2">
    <name type="scientific">Suillus fuscotomentosus</name>
    <dbReference type="NCBI Taxonomy" id="1912939"/>
    <lineage>
        <taxon>Eukaryota</taxon>
        <taxon>Fungi</taxon>
        <taxon>Dikarya</taxon>
        <taxon>Basidiomycota</taxon>
        <taxon>Agaricomycotina</taxon>
        <taxon>Agaricomycetes</taxon>
        <taxon>Agaricomycetidae</taxon>
        <taxon>Boletales</taxon>
        <taxon>Suillineae</taxon>
        <taxon>Suillaceae</taxon>
        <taxon>Suillus</taxon>
    </lineage>
</organism>